<dbReference type="Pfam" id="PF00196">
    <property type="entry name" value="GerE"/>
    <property type="match status" value="1"/>
</dbReference>
<name>A0ABV3AZR7_9ACTN</name>
<accession>A0ABV3AZR7</accession>
<organism evidence="2 3">
    <name type="scientific">Streptomyces neyagawaensis</name>
    <dbReference type="NCBI Taxonomy" id="42238"/>
    <lineage>
        <taxon>Bacteria</taxon>
        <taxon>Bacillati</taxon>
        <taxon>Actinomycetota</taxon>
        <taxon>Actinomycetes</taxon>
        <taxon>Kitasatosporales</taxon>
        <taxon>Streptomycetaceae</taxon>
        <taxon>Streptomyces</taxon>
    </lineage>
</organism>
<dbReference type="SUPFAM" id="SSF48452">
    <property type="entry name" value="TPR-like"/>
    <property type="match status" value="1"/>
</dbReference>
<protein>
    <submittedName>
        <fullName evidence="2">LuxR C-terminal-related transcriptional regulator</fullName>
    </submittedName>
</protein>
<dbReference type="InterPro" id="IPR000792">
    <property type="entry name" value="Tscrpt_reg_LuxR_C"/>
</dbReference>
<dbReference type="InterPro" id="IPR016032">
    <property type="entry name" value="Sig_transdc_resp-reg_C-effctor"/>
</dbReference>
<dbReference type="Pfam" id="PF25872">
    <property type="entry name" value="HTH_77"/>
    <property type="match status" value="1"/>
</dbReference>
<evidence type="ECO:0000313" key="3">
    <source>
        <dbReference type="Proteomes" id="UP001551189"/>
    </source>
</evidence>
<evidence type="ECO:0000259" key="1">
    <source>
        <dbReference type="PROSITE" id="PS50043"/>
    </source>
</evidence>
<dbReference type="RefSeq" id="WP_359696237.1">
    <property type="nucleotide sequence ID" value="NZ_JBEYXT010000067.1"/>
</dbReference>
<dbReference type="Proteomes" id="UP001551189">
    <property type="component" value="Unassembled WGS sequence"/>
</dbReference>
<dbReference type="PANTHER" id="PTHR47691">
    <property type="entry name" value="REGULATOR-RELATED"/>
    <property type="match status" value="1"/>
</dbReference>
<sequence length="771" mass="84203">MTSAQAPQRGGNRVGPSLNRLIARRSDLDVAQRTLSESRLLTFVGAGGVGKTRLALELAYRARNGFPDGAWLVRLADLSIGAGGAEVESAVVSALGINDQSATQPREKLLSFLSNRRLLLVLDNCEHVLDSVRAAVPVMLREAPQLRVVATSREPLGVAGEVLRPVLPLSVPEPATPAAQLIADGSVSLLVERARAVDPEFDVTEDNAEAVVELCRLLEGIPLAIELAAAKLRALTVEQVVERFGRRLASLTAPDAESRPRHGSLRAMVDWSHQLCPRTAQILWRRLSVFPATFDLELAEEVCAFGELHPDDIVDSIERLVGQSILLAERDVGTMRYRLLAPVREIAAEHAEQAGEADELRRRHRDVMLRRAQGVLDQWCGPQQEALLERMRLEHADHVAAVQWSLSTPGEERAALRLMARLRYHWLSGGFLADGRTRMEAALAAVTAPSQERAEGVWVMIWIALIQGDHHSAARWLSTLADLAEELDDPGVKLRVTHWGALWALFTGDADTAVQGLRTALDGHRDHGDRELELVARYMLATALACAGRAAEAVEISRSTVALCETYRDQSARTFSLWAEGLAEWTSGHLEEAERSARAALRVQLPSEGLGVALCTDLLAWVAYDRGEVDRAAALCEAARRVWRSLGTSIAAFGPQVSGFAERHCAHRPDLLRSGGGEPSVPLWRLRDVIDLALGAEGSTAVARRADATEPLTKRELEVAALIESGLSNREIAHRLVIAKRTADGHVERILAKLGFTSRAQIAAWMARRRA</sequence>
<comment type="caution">
    <text evidence="2">The sequence shown here is derived from an EMBL/GenBank/DDBJ whole genome shotgun (WGS) entry which is preliminary data.</text>
</comment>
<gene>
    <name evidence="2" type="ORF">ABZ931_16920</name>
</gene>
<dbReference type="Gene3D" id="1.25.40.10">
    <property type="entry name" value="Tetratricopeptide repeat domain"/>
    <property type="match status" value="1"/>
</dbReference>
<dbReference type="InterPro" id="IPR002182">
    <property type="entry name" value="NB-ARC"/>
</dbReference>
<dbReference type="Gene3D" id="1.10.10.10">
    <property type="entry name" value="Winged helix-like DNA-binding domain superfamily/Winged helix DNA-binding domain"/>
    <property type="match status" value="1"/>
</dbReference>
<feature type="domain" description="HTH luxR-type" evidence="1">
    <location>
        <begin position="705"/>
        <end position="770"/>
    </location>
</feature>
<reference evidence="2 3" key="1">
    <citation type="submission" date="2024-06" db="EMBL/GenBank/DDBJ databases">
        <title>The Natural Products Discovery Center: Release of the First 8490 Sequenced Strains for Exploring Actinobacteria Biosynthetic Diversity.</title>
        <authorList>
            <person name="Kalkreuter E."/>
            <person name="Kautsar S.A."/>
            <person name="Yang D."/>
            <person name="Bader C.D."/>
            <person name="Teijaro C.N."/>
            <person name="Fluegel L."/>
            <person name="Davis C.M."/>
            <person name="Simpson J.R."/>
            <person name="Lauterbach L."/>
            <person name="Steele A.D."/>
            <person name="Gui C."/>
            <person name="Meng S."/>
            <person name="Li G."/>
            <person name="Viehrig K."/>
            <person name="Ye F."/>
            <person name="Su P."/>
            <person name="Kiefer A.F."/>
            <person name="Nichols A."/>
            <person name="Cepeda A.J."/>
            <person name="Yan W."/>
            <person name="Fan B."/>
            <person name="Jiang Y."/>
            <person name="Adhikari A."/>
            <person name="Zheng C.-J."/>
            <person name="Schuster L."/>
            <person name="Cowan T.M."/>
            <person name="Smanski M.J."/>
            <person name="Chevrette M.G."/>
            <person name="De Carvalho L.P.S."/>
            <person name="Shen B."/>
        </authorList>
    </citation>
    <scope>NUCLEOTIDE SEQUENCE [LARGE SCALE GENOMIC DNA]</scope>
    <source>
        <strain evidence="2 3">NPDC046851</strain>
    </source>
</reference>
<dbReference type="SUPFAM" id="SSF52540">
    <property type="entry name" value="P-loop containing nucleoside triphosphate hydrolases"/>
    <property type="match status" value="1"/>
</dbReference>
<dbReference type="CDD" id="cd06170">
    <property type="entry name" value="LuxR_C_like"/>
    <property type="match status" value="1"/>
</dbReference>
<dbReference type="InterPro" id="IPR036388">
    <property type="entry name" value="WH-like_DNA-bd_sf"/>
</dbReference>
<proteinExistence type="predicted"/>
<keyword evidence="3" id="KW-1185">Reference proteome</keyword>
<dbReference type="PRINTS" id="PR00038">
    <property type="entry name" value="HTHLUXR"/>
</dbReference>
<dbReference type="InterPro" id="IPR027417">
    <property type="entry name" value="P-loop_NTPase"/>
</dbReference>
<dbReference type="SUPFAM" id="SSF46894">
    <property type="entry name" value="C-terminal effector domain of the bipartite response regulators"/>
    <property type="match status" value="1"/>
</dbReference>
<dbReference type="PRINTS" id="PR00364">
    <property type="entry name" value="DISEASERSIST"/>
</dbReference>
<dbReference type="EMBL" id="JBEYXT010000067">
    <property type="protein sequence ID" value="MEU6802676.1"/>
    <property type="molecule type" value="Genomic_DNA"/>
</dbReference>
<dbReference type="Pfam" id="PF00931">
    <property type="entry name" value="NB-ARC"/>
    <property type="match status" value="1"/>
</dbReference>
<dbReference type="Gene3D" id="3.40.50.300">
    <property type="entry name" value="P-loop containing nucleotide triphosphate hydrolases"/>
    <property type="match status" value="1"/>
</dbReference>
<dbReference type="InterPro" id="IPR011990">
    <property type="entry name" value="TPR-like_helical_dom_sf"/>
</dbReference>
<dbReference type="InterPro" id="IPR058852">
    <property type="entry name" value="HTH_77"/>
</dbReference>
<dbReference type="SMART" id="SM00421">
    <property type="entry name" value="HTH_LUXR"/>
    <property type="match status" value="1"/>
</dbReference>
<dbReference type="PANTHER" id="PTHR47691:SF3">
    <property type="entry name" value="HTH-TYPE TRANSCRIPTIONAL REGULATOR RV0890C-RELATED"/>
    <property type="match status" value="1"/>
</dbReference>
<evidence type="ECO:0000313" key="2">
    <source>
        <dbReference type="EMBL" id="MEU6802676.1"/>
    </source>
</evidence>
<dbReference type="PROSITE" id="PS50043">
    <property type="entry name" value="HTH_LUXR_2"/>
    <property type="match status" value="1"/>
</dbReference>